<dbReference type="Pfam" id="PF10176">
    <property type="entry name" value="NEDD4_Bsd2"/>
    <property type="match status" value="1"/>
</dbReference>
<dbReference type="SUPFAM" id="SSF53335">
    <property type="entry name" value="S-adenosyl-L-methionine-dependent methyltransferases"/>
    <property type="match status" value="1"/>
</dbReference>
<reference evidence="6" key="2">
    <citation type="submission" date="2023-05" db="EMBL/GenBank/DDBJ databases">
        <authorList>
            <consortium name="Lawrence Berkeley National Laboratory"/>
            <person name="Steindorff A."/>
            <person name="Hensen N."/>
            <person name="Bonometti L."/>
            <person name="Westerberg I."/>
            <person name="Brannstrom I.O."/>
            <person name="Guillou S."/>
            <person name="Cros-Aarteil S."/>
            <person name="Calhoun S."/>
            <person name="Haridas S."/>
            <person name="Kuo A."/>
            <person name="Mondo S."/>
            <person name="Pangilinan J."/>
            <person name="Riley R."/>
            <person name="Labutti K."/>
            <person name="Andreopoulos B."/>
            <person name="Lipzen A."/>
            <person name="Chen C."/>
            <person name="Yanf M."/>
            <person name="Daum C."/>
            <person name="Ng V."/>
            <person name="Clum A."/>
            <person name="Ohm R."/>
            <person name="Martin F."/>
            <person name="Silar P."/>
            <person name="Natvig D."/>
            <person name="Lalanne C."/>
            <person name="Gautier V."/>
            <person name="Ament-Velasquez S.L."/>
            <person name="Kruys A."/>
            <person name="Hutchinson M.I."/>
            <person name="Powell A.J."/>
            <person name="Barry K."/>
            <person name="Miller A.N."/>
            <person name="Grigoriev I.V."/>
            <person name="Debuchy R."/>
            <person name="Gladieux P."/>
            <person name="Thoren M.H."/>
            <person name="Johannesson H."/>
        </authorList>
    </citation>
    <scope>NUCLEOTIDE SEQUENCE</scope>
    <source>
        <strain evidence="6">PSN293</strain>
    </source>
</reference>
<dbReference type="GO" id="GO:0030001">
    <property type="term" value="P:metal ion transport"/>
    <property type="evidence" value="ECO:0007669"/>
    <property type="project" value="InterPro"/>
</dbReference>
<evidence type="ECO:0000313" key="6">
    <source>
        <dbReference type="EMBL" id="KAK4209087.1"/>
    </source>
</evidence>
<dbReference type="EMBL" id="MU858216">
    <property type="protein sequence ID" value="KAK4209087.1"/>
    <property type="molecule type" value="Genomic_DNA"/>
</dbReference>
<evidence type="ECO:0000256" key="1">
    <source>
        <dbReference type="ARBA" id="ARBA00004141"/>
    </source>
</evidence>
<accession>A0AAN6Y2T5</accession>
<dbReference type="PANTHER" id="PTHR13396">
    <property type="entry name" value="NEDD4 FAMILY INTERACTING PROTEIN 1/2"/>
    <property type="match status" value="1"/>
</dbReference>
<evidence type="ECO:0000256" key="5">
    <source>
        <dbReference type="SAM" id="MobiDB-lite"/>
    </source>
</evidence>
<dbReference type="CDD" id="cd22212">
    <property type="entry name" value="NDFIP-like"/>
    <property type="match status" value="1"/>
</dbReference>
<dbReference type="AlphaFoldDB" id="A0AAN6Y2T5"/>
<dbReference type="Pfam" id="PF01135">
    <property type="entry name" value="PCMT"/>
    <property type="match status" value="1"/>
</dbReference>
<evidence type="ECO:0000313" key="7">
    <source>
        <dbReference type="Proteomes" id="UP001301769"/>
    </source>
</evidence>
<dbReference type="PANTHER" id="PTHR13396:SF5">
    <property type="entry name" value="NEDD4 FAMILY INTERACTING PROTEIN"/>
    <property type="match status" value="1"/>
</dbReference>
<comment type="caution">
    <text evidence="6">The sequence shown here is derived from an EMBL/GenBank/DDBJ whole genome shotgun (WGS) entry which is preliminary data.</text>
</comment>
<feature type="compositionally biased region" description="Acidic residues" evidence="5">
    <location>
        <begin position="58"/>
        <end position="72"/>
    </location>
</feature>
<comment type="subcellular location">
    <subcellularLocation>
        <location evidence="1">Membrane</location>
        <topology evidence="1">Multi-pass membrane protein</topology>
    </subcellularLocation>
</comment>
<keyword evidence="3" id="KW-1133">Transmembrane helix</keyword>
<dbReference type="GO" id="GO:0048471">
    <property type="term" value="C:perinuclear region of cytoplasm"/>
    <property type="evidence" value="ECO:0007669"/>
    <property type="project" value="TreeGrafter"/>
</dbReference>
<evidence type="ECO:0000256" key="3">
    <source>
        <dbReference type="ARBA" id="ARBA00022989"/>
    </source>
</evidence>
<dbReference type="GO" id="GO:0005794">
    <property type="term" value="C:Golgi apparatus"/>
    <property type="evidence" value="ECO:0007669"/>
    <property type="project" value="TreeGrafter"/>
</dbReference>
<keyword evidence="4" id="KW-0472">Membrane</keyword>
<keyword evidence="2" id="KW-0812">Transmembrane</keyword>
<evidence type="ECO:0000256" key="2">
    <source>
        <dbReference type="ARBA" id="ARBA00022692"/>
    </source>
</evidence>
<dbReference type="Proteomes" id="UP001301769">
    <property type="component" value="Unassembled WGS sequence"/>
</dbReference>
<protein>
    <submittedName>
        <fullName evidence="6">Uncharacterized protein</fullName>
    </submittedName>
</protein>
<feature type="region of interest" description="Disordered" evidence="5">
    <location>
        <begin position="247"/>
        <end position="272"/>
    </location>
</feature>
<dbReference type="GO" id="GO:0005783">
    <property type="term" value="C:endoplasmic reticulum"/>
    <property type="evidence" value="ECO:0007669"/>
    <property type="project" value="TreeGrafter"/>
</dbReference>
<dbReference type="InterPro" id="IPR029063">
    <property type="entry name" value="SAM-dependent_MTases_sf"/>
</dbReference>
<dbReference type="GO" id="GO:0006511">
    <property type="term" value="P:ubiquitin-dependent protein catabolic process"/>
    <property type="evidence" value="ECO:0007669"/>
    <property type="project" value="TreeGrafter"/>
</dbReference>
<feature type="compositionally biased region" description="Basic and acidic residues" evidence="5">
    <location>
        <begin position="1"/>
        <end position="11"/>
    </location>
</feature>
<gene>
    <name evidence="6" type="ORF">QBC37DRAFT_475692</name>
</gene>
<feature type="region of interest" description="Disordered" evidence="5">
    <location>
        <begin position="1"/>
        <end position="118"/>
    </location>
</feature>
<sequence>MAGRYERVNAHDEDEPETPTVSAVPRQLQTIPNSPPPSFRSRRSSREINGPVNPDLADAFESDGEWSDDEADDRQRLVRSNTSPLSARPTEHLPPVQPQTTAQPAAAPPPPAGSASRVRGVFGGGIQSDGVFSNLTAKPERGGVEKEEQPPTYEQAAADAAPPYWETTILAPGLGGLDEVYIDGMPVGSVFSFVWNAMISMAFQLPGFLLTYLLHSTHAAKNGSRTGLGITLITQGFSMKGAEDIGAGGMGSDENTEGQYANPPDPNAHDFDPNTVNQNNGGGGISDISGSDWVAYIMMIVGWFILIRAVADYLKARRHEQLVLQSPDRGLGIPIIAEGESSERVPSQTRSQSTISPSILSKMAWRSSGATNTDLIENLWRNKMITTPVVKSAFLSVDRAHYAPSSHPYDDSPKSIGHGATISAPHMHASAVENLLPYLLPSEERPAPRVLDIGSGSGYLTHALAELVGDKGVVVGVEHISELKELGEKNMGKSAEGQEFLSSGRARFRVGDGRRGWVERADDGERIDRWDAIHVGASASTLHDELLDQLKSPGRMFIPVDDDAGGYSQHIWCVDKDADGQIEKRKLFGVRYVPLTDAPKD</sequence>
<keyword evidence="7" id="KW-1185">Reference proteome</keyword>
<dbReference type="InterPro" id="IPR019325">
    <property type="entry name" value="NEDD4/Bsd2"/>
</dbReference>
<proteinExistence type="predicted"/>
<organism evidence="6 7">
    <name type="scientific">Rhypophila decipiens</name>
    <dbReference type="NCBI Taxonomy" id="261697"/>
    <lineage>
        <taxon>Eukaryota</taxon>
        <taxon>Fungi</taxon>
        <taxon>Dikarya</taxon>
        <taxon>Ascomycota</taxon>
        <taxon>Pezizomycotina</taxon>
        <taxon>Sordariomycetes</taxon>
        <taxon>Sordariomycetidae</taxon>
        <taxon>Sordariales</taxon>
        <taxon>Naviculisporaceae</taxon>
        <taxon>Rhypophila</taxon>
    </lineage>
</organism>
<evidence type="ECO:0000256" key="4">
    <source>
        <dbReference type="ARBA" id="ARBA00023136"/>
    </source>
</evidence>
<name>A0AAN6Y2T5_9PEZI</name>
<dbReference type="Gene3D" id="3.40.50.150">
    <property type="entry name" value="Vaccinia Virus protein VP39"/>
    <property type="match status" value="1"/>
</dbReference>
<reference evidence="6" key="1">
    <citation type="journal article" date="2023" name="Mol. Phylogenet. Evol.">
        <title>Genome-scale phylogeny and comparative genomics of the fungal order Sordariales.</title>
        <authorList>
            <person name="Hensen N."/>
            <person name="Bonometti L."/>
            <person name="Westerberg I."/>
            <person name="Brannstrom I.O."/>
            <person name="Guillou S."/>
            <person name="Cros-Aarteil S."/>
            <person name="Calhoun S."/>
            <person name="Haridas S."/>
            <person name="Kuo A."/>
            <person name="Mondo S."/>
            <person name="Pangilinan J."/>
            <person name="Riley R."/>
            <person name="LaButti K."/>
            <person name="Andreopoulos B."/>
            <person name="Lipzen A."/>
            <person name="Chen C."/>
            <person name="Yan M."/>
            <person name="Daum C."/>
            <person name="Ng V."/>
            <person name="Clum A."/>
            <person name="Steindorff A."/>
            <person name="Ohm R.A."/>
            <person name="Martin F."/>
            <person name="Silar P."/>
            <person name="Natvig D.O."/>
            <person name="Lalanne C."/>
            <person name="Gautier V."/>
            <person name="Ament-Velasquez S.L."/>
            <person name="Kruys A."/>
            <person name="Hutchinson M.I."/>
            <person name="Powell A.J."/>
            <person name="Barry K."/>
            <person name="Miller A.N."/>
            <person name="Grigoriev I.V."/>
            <person name="Debuchy R."/>
            <person name="Gladieux P."/>
            <person name="Hiltunen Thoren M."/>
            <person name="Johannesson H."/>
        </authorList>
    </citation>
    <scope>NUCLEOTIDE SEQUENCE</scope>
    <source>
        <strain evidence="6">PSN293</strain>
    </source>
</reference>
<dbReference type="GO" id="GO:0031398">
    <property type="term" value="P:positive regulation of protein ubiquitination"/>
    <property type="evidence" value="ECO:0007669"/>
    <property type="project" value="TreeGrafter"/>
</dbReference>
<dbReference type="GO" id="GO:0007034">
    <property type="term" value="P:vacuolar transport"/>
    <property type="evidence" value="ECO:0007669"/>
    <property type="project" value="InterPro"/>
</dbReference>
<dbReference type="GO" id="GO:0016020">
    <property type="term" value="C:membrane"/>
    <property type="evidence" value="ECO:0007669"/>
    <property type="project" value="UniProtKB-SubCell"/>
</dbReference>